<dbReference type="Proteomes" id="UP001580430">
    <property type="component" value="Unassembled WGS sequence"/>
</dbReference>
<protein>
    <submittedName>
        <fullName evidence="1">HNH endonuclease</fullName>
    </submittedName>
</protein>
<organism evidence="1 2">
    <name type="scientific">Paenibacillus medicaginis</name>
    <dbReference type="NCBI Taxonomy" id="1470560"/>
    <lineage>
        <taxon>Bacteria</taxon>
        <taxon>Bacillati</taxon>
        <taxon>Bacillota</taxon>
        <taxon>Bacilli</taxon>
        <taxon>Bacillales</taxon>
        <taxon>Paenibacillaceae</taxon>
        <taxon>Paenibacillus</taxon>
    </lineage>
</organism>
<proteinExistence type="predicted"/>
<dbReference type="GO" id="GO:0004519">
    <property type="term" value="F:endonuclease activity"/>
    <property type="evidence" value="ECO:0007669"/>
    <property type="project" value="UniProtKB-KW"/>
</dbReference>
<sequence length="54" mass="6348">MRTPFHLYLSRTNKPPAGYIWHHHQDGKTMILVEDKVHGDNRQKASSTFVPIYQ</sequence>
<gene>
    <name evidence="1" type="ORF">ACE5LO_25360</name>
</gene>
<keyword evidence="1" id="KW-0540">Nuclease</keyword>
<comment type="caution">
    <text evidence="1">The sequence shown here is derived from an EMBL/GenBank/DDBJ whole genome shotgun (WGS) entry which is preliminary data.</text>
</comment>
<evidence type="ECO:0000313" key="2">
    <source>
        <dbReference type="Proteomes" id="UP001580430"/>
    </source>
</evidence>
<dbReference type="EMBL" id="JBHIRY010000042">
    <property type="protein sequence ID" value="MFB5763710.1"/>
    <property type="molecule type" value="Genomic_DNA"/>
</dbReference>
<keyword evidence="1" id="KW-0378">Hydrolase</keyword>
<dbReference type="RefSeq" id="WP_375522717.1">
    <property type="nucleotide sequence ID" value="NZ_JBHIRY010000042.1"/>
</dbReference>
<accession>A0ABV5C860</accession>
<keyword evidence="2" id="KW-1185">Reference proteome</keyword>
<evidence type="ECO:0000313" key="1">
    <source>
        <dbReference type="EMBL" id="MFB5763710.1"/>
    </source>
</evidence>
<dbReference type="InterPro" id="IPR032869">
    <property type="entry name" value="WHH_dom_containing"/>
</dbReference>
<dbReference type="Pfam" id="PF14414">
    <property type="entry name" value="WHH"/>
    <property type="match status" value="1"/>
</dbReference>
<reference evidence="1 2" key="1">
    <citation type="submission" date="2024-09" db="EMBL/GenBank/DDBJ databases">
        <title>Paenibacillus zeirhizospherea sp. nov., isolated from surface of the maize (Zea mays) roots in a horticulture field, Hungary.</title>
        <authorList>
            <person name="Marton D."/>
            <person name="Farkas M."/>
            <person name="Bedics A."/>
            <person name="Toth E."/>
            <person name="Tancsics A."/>
            <person name="Boka K."/>
            <person name="Marati G."/>
            <person name="Kriszt B."/>
            <person name="Cserhati M."/>
        </authorList>
    </citation>
    <scope>NUCLEOTIDE SEQUENCE [LARGE SCALE GENOMIC DNA]</scope>
    <source>
        <strain evidence="1 2">JCM 18446</strain>
    </source>
</reference>
<name>A0ABV5C860_9BACL</name>
<keyword evidence="1" id="KW-0255">Endonuclease</keyword>